<evidence type="ECO:0000313" key="2">
    <source>
        <dbReference type="Proteomes" id="UP000273022"/>
    </source>
</evidence>
<reference evidence="1 2" key="1">
    <citation type="submission" date="2018-09" db="EMBL/GenBank/DDBJ databases">
        <title>Phylogeny of the Shewanellaceae, and recommendation for two new genera, Pseudoshewanella and Parashewanella.</title>
        <authorList>
            <person name="Wang G."/>
        </authorList>
    </citation>
    <scope>NUCLEOTIDE SEQUENCE [LARGE SCALE GENOMIC DNA]</scope>
    <source>
        <strain evidence="1 2">KCTC 22492</strain>
    </source>
</reference>
<keyword evidence="2" id="KW-1185">Reference proteome</keyword>
<sequence length="198" mass="21844">MAAPTAQPTLDTVIKFTEDASIICKPATEFSSSKVVVIVGGKEATFECGGVETPDFFNKFVSRVQAGSKQPNSSIKENEYVVNFYERASELTDGEKIADGLKKQAISFLKEKCPDLSVYTTHAQINGLDIDSKNKQKIKIAGSPENKLKLMMHFMTENITSKDEKALNQLRTKLSNSLKQIGIKVKFDGEEIKAAVKF</sequence>
<dbReference type="EMBL" id="QYYH01000003">
    <property type="protein sequence ID" value="RJY19407.1"/>
    <property type="molecule type" value="Genomic_DNA"/>
</dbReference>
<protein>
    <submittedName>
        <fullName evidence="1">Uncharacterized protein</fullName>
    </submittedName>
</protein>
<name>A0A3A6TT63_9GAMM</name>
<accession>A0A3A6TT63</accession>
<proteinExistence type="predicted"/>
<gene>
    <name evidence="1" type="ORF">D5R81_00885</name>
</gene>
<dbReference type="AlphaFoldDB" id="A0A3A6TT63"/>
<evidence type="ECO:0000313" key="1">
    <source>
        <dbReference type="EMBL" id="RJY19407.1"/>
    </source>
</evidence>
<dbReference type="RefSeq" id="WP_121851777.1">
    <property type="nucleotide sequence ID" value="NZ_CP037952.1"/>
</dbReference>
<comment type="caution">
    <text evidence="1">The sequence shown here is derived from an EMBL/GenBank/DDBJ whole genome shotgun (WGS) entry which is preliminary data.</text>
</comment>
<dbReference type="Proteomes" id="UP000273022">
    <property type="component" value="Unassembled WGS sequence"/>
</dbReference>
<organism evidence="1 2">
    <name type="scientific">Parashewanella spongiae</name>
    <dbReference type="NCBI Taxonomy" id="342950"/>
    <lineage>
        <taxon>Bacteria</taxon>
        <taxon>Pseudomonadati</taxon>
        <taxon>Pseudomonadota</taxon>
        <taxon>Gammaproteobacteria</taxon>
        <taxon>Alteromonadales</taxon>
        <taxon>Shewanellaceae</taxon>
        <taxon>Parashewanella</taxon>
    </lineage>
</organism>